<dbReference type="STRING" id="1073089.A0A1L9RKH7"/>
<feature type="compositionally biased region" description="Basic and acidic residues" evidence="8">
    <location>
        <begin position="300"/>
        <end position="327"/>
    </location>
</feature>
<evidence type="ECO:0000256" key="7">
    <source>
        <dbReference type="ARBA" id="ARBA00044529"/>
    </source>
</evidence>
<evidence type="ECO:0000313" key="12">
    <source>
        <dbReference type="Proteomes" id="UP000184383"/>
    </source>
</evidence>
<dbReference type="GeneID" id="63748934"/>
<feature type="compositionally biased region" description="Basic and acidic residues" evidence="8">
    <location>
        <begin position="270"/>
        <end position="284"/>
    </location>
</feature>
<evidence type="ECO:0000256" key="1">
    <source>
        <dbReference type="ARBA" id="ARBA00004123"/>
    </source>
</evidence>
<keyword evidence="4" id="KW-0234">DNA repair</keyword>
<dbReference type="GO" id="GO:0045027">
    <property type="term" value="F:DNA end binding"/>
    <property type="evidence" value="ECO:0007669"/>
    <property type="project" value="TreeGrafter"/>
</dbReference>
<dbReference type="Pfam" id="PF21928">
    <property type="entry name" value="XLF_CC"/>
    <property type="match status" value="1"/>
</dbReference>
<dbReference type="InterPro" id="IPR015381">
    <property type="entry name" value="XLF-like_N"/>
</dbReference>
<feature type="compositionally biased region" description="Basic and acidic residues" evidence="8">
    <location>
        <begin position="574"/>
        <end position="584"/>
    </location>
</feature>
<dbReference type="EMBL" id="KV878212">
    <property type="protein sequence ID" value="OJJ35439.1"/>
    <property type="molecule type" value="Genomic_DNA"/>
</dbReference>
<keyword evidence="2" id="KW-0227">DNA damage</keyword>
<dbReference type="Pfam" id="PF09302">
    <property type="entry name" value="XLF"/>
    <property type="match status" value="1"/>
</dbReference>
<dbReference type="InterPro" id="IPR038051">
    <property type="entry name" value="XRCC4-like_N_sf"/>
</dbReference>
<evidence type="ECO:0000256" key="2">
    <source>
        <dbReference type="ARBA" id="ARBA00022763"/>
    </source>
</evidence>
<keyword evidence="12" id="KW-1185">Reference proteome</keyword>
<dbReference type="AlphaFoldDB" id="A0A1L9RKH7"/>
<organism evidence="11 12">
    <name type="scientific">Aspergillus wentii DTO 134E9</name>
    <dbReference type="NCBI Taxonomy" id="1073089"/>
    <lineage>
        <taxon>Eukaryota</taxon>
        <taxon>Fungi</taxon>
        <taxon>Dikarya</taxon>
        <taxon>Ascomycota</taxon>
        <taxon>Pezizomycotina</taxon>
        <taxon>Eurotiomycetes</taxon>
        <taxon>Eurotiomycetidae</taxon>
        <taxon>Eurotiales</taxon>
        <taxon>Aspergillaceae</taxon>
        <taxon>Aspergillus</taxon>
        <taxon>Aspergillus subgen. Cremei</taxon>
    </lineage>
</organism>
<feature type="compositionally biased region" description="Pro residues" evidence="8">
    <location>
        <begin position="417"/>
        <end position="438"/>
    </location>
</feature>
<dbReference type="GO" id="GO:0006303">
    <property type="term" value="P:double-strand break repair via nonhomologous end joining"/>
    <property type="evidence" value="ECO:0007669"/>
    <property type="project" value="UniProtKB-ARBA"/>
</dbReference>
<evidence type="ECO:0000256" key="5">
    <source>
        <dbReference type="ARBA" id="ARBA00023242"/>
    </source>
</evidence>
<evidence type="ECO:0000259" key="9">
    <source>
        <dbReference type="Pfam" id="PF09302"/>
    </source>
</evidence>
<dbReference type="CDD" id="cd22285">
    <property type="entry name" value="HD_XLF_N"/>
    <property type="match status" value="1"/>
</dbReference>
<evidence type="ECO:0000313" key="11">
    <source>
        <dbReference type="EMBL" id="OJJ35439.1"/>
    </source>
</evidence>
<feature type="compositionally biased region" description="Basic and acidic residues" evidence="8">
    <location>
        <begin position="376"/>
        <end position="390"/>
    </location>
</feature>
<dbReference type="Proteomes" id="UP000184383">
    <property type="component" value="Unassembled WGS sequence"/>
</dbReference>
<evidence type="ECO:0000256" key="3">
    <source>
        <dbReference type="ARBA" id="ARBA00023125"/>
    </source>
</evidence>
<dbReference type="VEuPathDB" id="FungiDB:ASPWEDRAFT_28074"/>
<accession>A0A1L9RKH7</accession>
<protein>
    <recommendedName>
        <fullName evidence="7">Non-homologous end-joining factor 1</fullName>
    </recommendedName>
</protein>
<dbReference type="GO" id="GO:0032807">
    <property type="term" value="C:DNA ligase IV complex"/>
    <property type="evidence" value="ECO:0007669"/>
    <property type="project" value="TreeGrafter"/>
</dbReference>
<comment type="subcellular location">
    <subcellularLocation>
        <location evidence="1">Nucleus</location>
    </subcellularLocation>
</comment>
<dbReference type="PRINTS" id="PR01217">
    <property type="entry name" value="PRICHEXTENSN"/>
</dbReference>
<dbReference type="PANTHER" id="PTHR32235">
    <property type="entry name" value="NON-HOMOLOGOUS END-JOINING FACTOR 1"/>
    <property type="match status" value="1"/>
</dbReference>
<feature type="compositionally biased region" description="Acidic residues" evidence="8">
    <location>
        <begin position="285"/>
        <end position="299"/>
    </location>
</feature>
<feature type="compositionally biased region" description="Acidic residues" evidence="8">
    <location>
        <begin position="392"/>
        <end position="413"/>
    </location>
</feature>
<feature type="compositionally biased region" description="Pro residues" evidence="8">
    <location>
        <begin position="361"/>
        <end position="375"/>
    </location>
</feature>
<feature type="compositionally biased region" description="Low complexity" evidence="8">
    <location>
        <begin position="471"/>
        <end position="485"/>
    </location>
</feature>
<comment type="similarity">
    <text evidence="6">Belongs to the XRCC4-XLF family. XLF subfamily.</text>
</comment>
<feature type="compositionally biased region" description="Pro residues" evidence="8">
    <location>
        <begin position="457"/>
        <end position="470"/>
    </location>
</feature>
<evidence type="ECO:0000256" key="6">
    <source>
        <dbReference type="ARBA" id="ARBA00025747"/>
    </source>
</evidence>
<proteinExistence type="inferred from homology"/>
<feature type="region of interest" description="Disordered" evidence="8">
    <location>
        <begin position="264"/>
        <end position="600"/>
    </location>
</feature>
<dbReference type="Gene3D" id="2.170.210.10">
    <property type="entry name" value="DNA double-strand break repair and VJ recombination XRCC4, N-terminal"/>
    <property type="match status" value="1"/>
</dbReference>
<keyword evidence="3" id="KW-0238">DNA-binding</keyword>
<evidence type="ECO:0000259" key="10">
    <source>
        <dbReference type="Pfam" id="PF21928"/>
    </source>
</evidence>
<dbReference type="InterPro" id="IPR053829">
    <property type="entry name" value="XLF-like_CC"/>
</dbReference>
<dbReference type="OrthoDB" id="2155935at2759"/>
<dbReference type="PANTHER" id="PTHR32235:SF1">
    <property type="entry name" value="NON-HOMOLOGOUS END-JOINING FACTOR 1"/>
    <property type="match status" value="1"/>
</dbReference>
<dbReference type="InterPro" id="IPR052287">
    <property type="entry name" value="NHEJ_factor"/>
</dbReference>
<sequence length="600" mass="65335">MSAKWERLRLSHKDEIPTLLCKYAPTAKGYEVIITDLTYIWSERLDHREVLKRADKDGTTIDPSEDLDQFKVLLQKIGDALQGSPGSSSILNDGSTRDSLELMVSTKLPAPLKPLKWTLYLSKQSQSSSTSHLLLPLLREEAGWDLRQRSLLDQLKQKDWVLGKLFDKIEAMGVDLSTVFPGVSGLRTARKGSTLSQASKYIKGVAPFDEQSWLNQSSKSSSDSGLAANLLAEMTGSDSNLEQEELRPAPDKWWEHLLEHNHSTIAPAQEEPREKPGPKPSHDDLDMDTDTAPETENDEFERQETPPRLKQSKGIDEDTHPATEKKAPISKSPSPVPQKAKGKPSKGLGVIGGKKHTKKPSPSPSPSPPQPSPSPEPKHLIPEPPKRPPPTDDLETETESESESGSEPEPEPEPEPKAPSPSPSPSSPPHKEPANPPPKKSRGLGLIGGKKKQKQATPPPPPPPPPPQPVSEPQSQSPTPQKSPAATPPPKPKRTGKLGVIGGGSKAAKSSQGSGTRTVPQPQVKDEVRTSPDSVGDSVKPKIAPSRSSSPVVRRARAPPVPAEPEKEETEEERADRKREELKRQLAAKSKAPAKKKRKF</sequence>
<feature type="domain" description="XLF-like coiled-coil region" evidence="10">
    <location>
        <begin position="125"/>
        <end position="177"/>
    </location>
</feature>
<gene>
    <name evidence="11" type="ORF">ASPWEDRAFT_28074</name>
</gene>
<feature type="domain" description="XLF-like N-terminal" evidence="9">
    <location>
        <begin position="5"/>
        <end position="123"/>
    </location>
</feature>
<evidence type="ECO:0000256" key="4">
    <source>
        <dbReference type="ARBA" id="ARBA00023204"/>
    </source>
</evidence>
<reference evidence="12" key="1">
    <citation type="journal article" date="2017" name="Genome Biol.">
        <title>Comparative genomics reveals high biological diversity and specific adaptations in the industrially and medically important fungal genus Aspergillus.</title>
        <authorList>
            <person name="de Vries R.P."/>
            <person name="Riley R."/>
            <person name="Wiebenga A."/>
            <person name="Aguilar-Osorio G."/>
            <person name="Amillis S."/>
            <person name="Uchima C.A."/>
            <person name="Anderluh G."/>
            <person name="Asadollahi M."/>
            <person name="Askin M."/>
            <person name="Barry K."/>
            <person name="Battaglia E."/>
            <person name="Bayram O."/>
            <person name="Benocci T."/>
            <person name="Braus-Stromeyer S.A."/>
            <person name="Caldana C."/>
            <person name="Canovas D."/>
            <person name="Cerqueira G.C."/>
            <person name="Chen F."/>
            <person name="Chen W."/>
            <person name="Choi C."/>
            <person name="Clum A."/>
            <person name="Dos Santos R.A."/>
            <person name="Damasio A.R."/>
            <person name="Diallinas G."/>
            <person name="Emri T."/>
            <person name="Fekete E."/>
            <person name="Flipphi M."/>
            <person name="Freyberg S."/>
            <person name="Gallo A."/>
            <person name="Gournas C."/>
            <person name="Habgood R."/>
            <person name="Hainaut M."/>
            <person name="Harispe M.L."/>
            <person name="Henrissat B."/>
            <person name="Hilden K.S."/>
            <person name="Hope R."/>
            <person name="Hossain A."/>
            <person name="Karabika E."/>
            <person name="Karaffa L."/>
            <person name="Karanyi Z."/>
            <person name="Krasevec N."/>
            <person name="Kuo A."/>
            <person name="Kusch H."/>
            <person name="LaButti K."/>
            <person name="Lagendijk E.L."/>
            <person name="Lapidus A."/>
            <person name="Levasseur A."/>
            <person name="Lindquist E."/>
            <person name="Lipzen A."/>
            <person name="Logrieco A.F."/>
            <person name="MacCabe A."/>
            <person name="Maekelae M.R."/>
            <person name="Malavazi I."/>
            <person name="Melin P."/>
            <person name="Meyer V."/>
            <person name="Mielnichuk N."/>
            <person name="Miskei M."/>
            <person name="Molnar A.P."/>
            <person name="Mule G."/>
            <person name="Ngan C.Y."/>
            <person name="Orejas M."/>
            <person name="Orosz E."/>
            <person name="Ouedraogo J.P."/>
            <person name="Overkamp K.M."/>
            <person name="Park H.-S."/>
            <person name="Perrone G."/>
            <person name="Piumi F."/>
            <person name="Punt P.J."/>
            <person name="Ram A.F."/>
            <person name="Ramon A."/>
            <person name="Rauscher S."/>
            <person name="Record E."/>
            <person name="Riano-Pachon D.M."/>
            <person name="Robert V."/>
            <person name="Roehrig J."/>
            <person name="Ruller R."/>
            <person name="Salamov A."/>
            <person name="Salih N.S."/>
            <person name="Samson R.A."/>
            <person name="Sandor E."/>
            <person name="Sanguinetti M."/>
            <person name="Schuetze T."/>
            <person name="Sepcic K."/>
            <person name="Shelest E."/>
            <person name="Sherlock G."/>
            <person name="Sophianopoulou V."/>
            <person name="Squina F.M."/>
            <person name="Sun H."/>
            <person name="Susca A."/>
            <person name="Todd R.B."/>
            <person name="Tsang A."/>
            <person name="Unkles S.E."/>
            <person name="van de Wiele N."/>
            <person name="van Rossen-Uffink D."/>
            <person name="Oliveira J.V."/>
            <person name="Vesth T.C."/>
            <person name="Visser J."/>
            <person name="Yu J.-H."/>
            <person name="Zhou M."/>
            <person name="Andersen M.R."/>
            <person name="Archer D.B."/>
            <person name="Baker S.E."/>
            <person name="Benoit I."/>
            <person name="Brakhage A.A."/>
            <person name="Braus G.H."/>
            <person name="Fischer R."/>
            <person name="Frisvad J.C."/>
            <person name="Goldman G.H."/>
            <person name="Houbraken J."/>
            <person name="Oakley B."/>
            <person name="Pocsi I."/>
            <person name="Scazzocchio C."/>
            <person name="Seiboth B."/>
            <person name="vanKuyk P.A."/>
            <person name="Wortman J."/>
            <person name="Dyer P.S."/>
            <person name="Grigoriev I.V."/>
        </authorList>
    </citation>
    <scope>NUCLEOTIDE SEQUENCE [LARGE SCALE GENOMIC DNA]</scope>
    <source>
        <strain evidence="12">DTO 134E9</strain>
    </source>
</reference>
<feature type="compositionally biased region" description="Low complexity" evidence="8">
    <location>
        <begin position="506"/>
        <end position="515"/>
    </location>
</feature>
<evidence type="ECO:0000256" key="8">
    <source>
        <dbReference type="SAM" id="MobiDB-lite"/>
    </source>
</evidence>
<dbReference type="RefSeq" id="XP_040689115.1">
    <property type="nucleotide sequence ID" value="XM_040833086.1"/>
</dbReference>
<feature type="compositionally biased region" description="Low complexity" evidence="8">
    <location>
        <begin position="544"/>
        <end position="553"/>
    </location>
</feature>
<name>A0A1L9RKH7_ASPWE</name>
<keyword evidence="5" id="KW-0539">Nucleus</keyword>